<evidence type="ECO:0000313" key="3">
    <source>
        <dbReference type="Proteomes" id="UP000288197"/>
    </source>
</evidence>
<sequence>MSFRKNLTRQSVYHSVFIFTIIYFILMYFQKRILLGLFQTQLSFSIPNIIALITSDNTLDELVSRGINGAILTGCFLIIEILLFIILIIHFLCKLWRVHYIEQLRKFDFLLVLGLLILLVGSFYYAYVLGTTSLDTYNTISTSLNRVTPKQLQLLSEKWKDFIFNYQFSLGYLPRDVSMVIDHVKQLISNVKEIAQIPDVINHYLNQLSQFKFHYFLLMCSGFATLLISQLFEYRLILKSFKEFKIKKKAEKIERKQQEQVLKTEMIPTEVTTTDQLTKILVEQQELMAKIIDLQSDMQENMKK</sequence>
<keyword evidence="1" id="KW-0812">Transmembrane</keyword>
<feature type="transmembrane region" description="Helical" evidence="1">
    <location>
        <begin position="70"/>
        <end position="95"/>
    </location>
</feature>
<name>A0A430A3L0_9ENTE</name>
<dbReference type="GeneID" id="63146812"/>
<protein>
    <submittedName>
        <fullName evidence="2">Uncharacterized protein</fullName>
    </submittedName>
</protein>
<accession>A0A430A3L0</accession>
<reference evidence="2 3" key="1">
    <citation type="submission" date="2017-05" db="EMBL/GenBank/DDBJ databases">
        <title>Vagococcus spp. assemblies.</title>
        <authorList>
            <person name="Gulvik C.A."/>
        </authorList>
    </citation>
    <scope>NUCLEOTIDE SEQUENCE [LARGE SCALE GENOMIC DNA]</scope>
    <source>
        <strain evidence="2 3">NCFB 2497</strain>
    </source>
</reference>
<proteinExistence type="predicted"/>
<feature type="transmembrane region" description="Helical" evidence="1">
    <location>
        <begin position="213"/>
        <end position="232"/>
    </location>
</feature>
<keyword evidence="3" id="KW-1185">Reference proteome</keyword>
<keyword evidence="1" id="KW-1133">Transmembrane helix</keyword>
<feature type="transmembrane region" description="Helical" evidence="1">
    <location>
        <begin position="107"/>
        <end position="127"/>
    </location>
</feature>
<organism evidence="2 3">
    <name type="scientific">Vagococcus fluvialis</name>
    <dbReference type="NCBI Taxonomy" id="2738"/>
    <lineage>
        <taxon>Bacteria</taxon>
        <taxon>Bacillati</taxon>
        <taxon>Bacillota</taxon>
        <taxon>Bacilli</taxon>
        <taxon>Lactobacillales</taxon>
        <taxon>Enterococcaceae</taxon>
        <taxon>Vagococcus</taxon>
    </lineage>
</organism>
<dbReference type="EMBL" id="NGJX01000008">
    <property type="protein sequence ID" value="RSU01212.1"/>
    <property type="molecule type" value="Genomic_DNA"/>
</dbReference>
<dbReference type="OrthoDB" id="2200105at2"/>
<comment type="caution">
    <text evidence="2">The sequence shown here is derived from an EMBL/GenBank/DDBJ whole genome shotgun (WGS) entry which is preliminary data.</text>
</comment>
<dbReference type="RefSeq" id="WP_114289947.1">
    <property type="nucleotide sequence ID" value="NZ_CP122523.1"/>
</dbReference>
<keyword evidence="1" id="KW-0472">Membrane</keyword>
<dbReference type="AlphaFoldDB" id="A0A430A3L0"/>
<feature type="transmembrane region" description="Helical" evidence="1">
    <location>
        <begin position="12"/>
        <end position="29"/>
    </location>
</feature>
<gene>
    <name evidence="2" type="ORF">CBF32_08690</name>
</gene>
<evidence type="ECO:0000313" key="2">
    <source>
        <dbReference type="EMBL" id="RSU01212.1"/>
    </source>
</evidence>
<evidence type="ECO:0000256" key="1">
    <source>
        <dbReference type="SAM" id="Phobius"/>
    </source>
</evidence>
<dbReference type="Proteomes" id="UP000288197">
    <property type="component" value="Unassembled WGS sequence"/>
</dbReference>